<organism evidence="11 12">
    <name type="scientific">Aminomonas paucivorans DSM 12260</name>
    <dbReference type="NCBI Taxonomy" id="584708"/>
    <lineage>
        <taxon>Bacteria</taxon>
        <taxon>Thermotogati</taxon>
        <taxon>Synergistota</taxon>
        <taxon>Synergistia</taxon>
        <taxon>Synergistales</taxon>
        <taxon>Synergistaceae</taxon>
        <taxon>Aminomonas</taxon>
    </lineage>
</organism>
<evidence type="ECO:0000256" key="5">
    <source>
        <dbReference type="ARBA" id="ARBA00022605"/>
    </source>
</evidence>
<dbReference type="GO" id="GO:0004400">
    <property type="term" value="F:histidinol-phosphate transaminase activity"/>
    <property type="evidence" value="ECO:0007669"/>
    <property type="project" value="UniProtKB-EC"/>
</dbReference>
<keyword evidence="5" id="KW-0028">Amino-acid biosynthesis</keyword>
<gene>
    <name evidence="11" type="ORF">Apau_1515</name>
</gene>
<keyword evidence="8" id="KW-0368">Histidine biosynthesis</keyword>
<accession>E3D128</accession>
<feature type="domain" description="Aminotransferase class I/classII large" evidence="10">
    <location>
        <begin position="11"/>
        <end position="341"/>
    </location>
</feature>
<keyword evidence="7" id="KW-0663">Pyridoxal phosphate</keyword>
<dbReference type="EC" id="2.6.1.9" evidence="3"/>
<dbReference type="STRING" id="584708.Apau_1515"/>
<dbReference type="EMBL" id="CM001022">
    <property type="protein sequence ID" value="EFQ23934.1"/>
    <property type="molecule type" value="Genomic_DNA"/>
</dbReference>
<dbReference type="HOGENOM" id="CLU_017584_3_1_0"/>
<dbReference type="AlphaFoldDB" id="E3D128"/>
<reference evidence="11 12" key="1">
    <citation type="journal article" date="2010" name="Stand. Genomic Sci.">
        <title>Non-contiguous finished genome sequence of Aminomonas paucivorans type strain (GLU-3).</title>
        <authorList>
            <person name="Pitluck S."/>
            <person name="Yasawong M."/>
            <person name="Held B."/>
            <person name="Lapidus A."/>
            <person name="Nolan M."/>
            <person name="Copeland A."/>
            <person name="Lucas S."/>
            <person name="Del Rio T.G."/>
            <person name="Tice H."/>
            <person name="Cheng J.F."/>
            <person name="Chertkov O."/>
            <person name="Goodwin L."/>
            <person name="Tapia R."/>
            <person name="Han C."/>
            <person name="Liolios K."/>
            <person name="Ivanova N."/>
            <person name="Mavromatis K."/>
            <person name="Ovchinnikova G."/>
            <person name="Pati A."/>
            <person name="Chen A."/>
            <person name="Palaniappan K."/>
            <person name="Land M."/>
            <person name="Hauser L."/>
            <person name="Chang Y.J."/>
            <person name="Jeffries C.D."/>
            <person name="Pukall R."/>
            <person name="Spring S."/>
            <person name="Rohde M."/>
            <person name="Sikorski J."/>
            <person name="Goker M."/>
            <person name="Woyke T."/>
            <person name="Bristow J."/>
            <person name="Eisen J.A."/>
            <person name="Markowitz V."/>
            <person name="Hugenholtz P."/>
            <person name="Kyrpides N.C."/>
            <person name="Klenk H.P."/>
        </authorList>
    </citation>
    <scope>NUCLEOTIDE SEQUENCE [LARGE SCALE GENOMIC DNA]</scope>
    <source>
        <strain evidence="11 12">DSM 12260</strain>
    </source>
</reference>
<dbReference type="Gene3D" id="3.40.640.10">
    <property type="entry name" value="Type I PLP-dependent aspartate aminotransferase-like (Major domain)"/>
    <property type="match status" value="1"/>
</dbReference>
<dbReference type="InterPro" id="IPR050106">
    <property type="entry name" value="HistidinolP_aminotransfase"/>
</dbReference>
<evidence type="ECO:0000313" key="12">
    <source>
        <dbReference type="Proteomes" id="UP000005096"/>
    </source>
</evidence>
<dbReference type="Gene3D" id="3.90.1150.10">
    <property type="entry name" value="Aspartate Aminotransferase, domain 1"/>
    <property type="match status" value="1"/>
</dbReference>
<protein>
    <recommendedName>
        <fullName evidence="3">histidinol-phosphate transaminase</fullName>
        <ecNumber evidence="3">2.6.1.9</ecNumber>
    </recommendedName>
</protein>
<comment type="pathway">
    <text evidence="1">Amino-acid biosynthesis; L-histidine biosynthesis; L-histidine from 5-phospho-alpha-D-ribose 1-diphosphate: step 7/9.</text>
</comment>
<sequence>MNTLAASETLRLDRNEGNFLLPPAPREELRQLVGSLDYHRTPDPQSRELRSALSRFLQVPAQTLQVFNHQGEFFARLRLAFPTPPRVLALDSASPNLERLSLWGCDVRRVTLKQEGRVFSFDEDAFLDEIARFSPEVILLDTPNDPTGLRISSEVLCRLVGLCPSTSLFVVDESYGEFAEASLLASFAPKGIPDKLVVLRSFSYAWGLSALQACYSIWGNQARDLVERTPGLGEPLDGLNQAFLSHLVNHYEEWMNSRVYSIRYLRDELVRRVREIPRWEAFPSEGSFVLLRGTDVTRSDLEATLQNQGIQVFFPDRFPEDATWLRVSVGKEEEIRRLLSVLASWEQGEQGLEDHADIQGEMTA</sequence>
<evidence type="ECO:0000256" key="8">
    <source>
        <dbReference type="ARBA" id="ARBA00023102"/>
    </source>
</evidence>
<evidence type="ECO:0000256" key="2">
    <source>
        <dbReference type="ARBA" id="ARBA00007970"/>
    </source>
</evidence>
<evidence type="ECO:0000256" key="7">
    <source>
        <dbReference type="ARBA" id="ARBA00022898"/>
    </source>
</evidence>
<dbReference type="InterPro" id="IPR015421">
    <property type="entry name" value="PyrdxlP-dep_Trfase_major"/>
</dbReference>
<dbReference type="Proteomes" id="UP000005096">
    <property type="component" value="Chromosome"/>
</dbReference>
<dbReference type="PANTHER" id="PTHR43643:SF6">
    <property type="entry name" value="HISTIDINOL-PHOSPHATE AMINOTRANSFERASE"/>
    <property type="match status" value="1"/>
</dbReference>
<evidence type="ECO:0000256" key="9">
    <source>
        <dbReference type="ARBA" id="ARBA00047481"/>
    </source>
</evidence>
<dbReference type="InterPro" id="IPR015424">
    <property type="entry name" value="PyrdxlP-dep_Trfase"/>
</dbReference>
<dbReference type="GO" id="GO:0000105">
    <property type="term" value="P:L-histidine biosynthetic process"/>
    <property type="evidence" value="ECO:0007669"/>
    <property type="project" value="UniProtKB-KW"/>
</dbReference>
<evidence type="ECO:0000256" key="6">
    <source>
        <dbReference type="ARBA" id="ARBA00022679"/>
    </source>
</evidence>
<evidence type="ECO:0000259" key="10">
    <source>
        <dbReference type="Pfam" id="PF00155"/>
    </source>
</evidence>
<dbReference type="GO" id="GO:0030170">
    <property type="term" value="F:pyridoxal phosphate binding"/>
    <property type="evidence" value="ECO:0007669"/>
    <property type="project" value="InterPro"/>
</dbReference>
<dbReference type="CDD" id="cd00609">
    <property type="entry name" value="AAT_like"/>
    <property type="match status" value="1"/>
</dbReference>
<comment type="catalytic activity">
    <reaction evidence="9">
        <text>L-histidinol phosphate + 2-oxoglutarate = 3-(imidazol-4-yl)-2-oxopropyl phosphate + L-glutamate</text>
        <dbReference type="Rhea" id="RHEA:23744"/>
        <dbReference type="ChEBI" id="CHEBI:16810"/>
        <dbReference type="ChEBI" id="CHEBI:29985"/>
        <dbReference type="ChEBI" id="CHEBI:57766"/>
        <dbReference type="ChEBI" id="CHEBI:57980"/>
        <dbReference type="EC" id="2.6.1.9"/>
    </reaction>
</comment>
<dbReference type="InterPro" id="IPR004839">
    <property type="entry name" value="Aminotransferase_I/II_large"/>
</dbReference>
<dbReference type="PaxDb" id="584708-Apau_1515"/>
<dbReference type="Pfam" id="PF00155">
    <property type="entry name" value="Aminotran_1_2"/>
    <property type="match status" value="1"/>
</dbReference>
<evidence type="ECO:0000256" key="3">
    <source>
        <dbReference type="ARBA" id="ARBA00012748"/>
    </source>
</evidence>
<comment type="similarity">
    <text evidence="2">Belongs to the class-II pyridoxal-phosphate-dependent aminotransferase family. Histidinol-phosphate aminotransferase subfamily.</text>
</comment>
<keyword evidence="12" id="KW-1185">Reference proteome</keyword>
<keyword evidence="4 11" id="KW-0032">Aminotransferase</keyword>
<evidence type="ECO:0000313" key="11">
    <source>
        <dbReference type="EMBL" id="EFQ23934.1"/>
    </source>
</evidence>
<evidence type="ECO:0000256" key="4">
    <source>
        <dbReference type="ARBA" id="ARBA00022576"/>
    </source>
</evidence>
<evidence type="ECO:0000256" key="1">
    <source>
        <dbReference type="ARBA" id="ARBA00005011"/>
    </source>
</evidence>
<dbReference type="eggNOG" id="COG0079">
    <property type="taxonomic scope" value="Bacteria"/>
</dbReference>
<name>E3D128_9BACT</name>
<proteinExistence type="inferred from homology"/>
<dbReference type="PANTHER" id="PTHR43643">
    <property type="entry name" value="HISTIDINOL-PHOSPHATE AMINOTRANSFERASE 2"/>
    <property type="match status" value="1"/>
</dbReference>
<dbReference type="SUPFAM" id="SSF53383">
    <property type="entry name" value="PLP-dependent transferases"/>
    <property type="match status" value="1"/>
</dbReference>
<keyword evidence="6 11" id="KW-0808">Transferase</keyword>
<dbReference type="InterPro" id="IPR015422">
    <property type="entry name" value="PyrdxlP-dep_Trfase_small"/>
</dbReference>